<dbReference type="Pfam" id="PF09694">
    <property type="entry name" value="Gcw_chp"/>
    <property type="match status" value="1"/>
</dbReference>
<evidence type="ECO:0000256" key="1">
    <source>
        <dbReference type="SAM" id="SignalP"/>
    </source>
</evidence>
<organism evidence="2 3">
    <name type="scientific">Intestinicryptomonas porci</name>
    <dbReference type="NCBI Taxonomy" id="2926320"/>
    <lineage>
        <taxon>Bacteria</taxon>
        <taxon>Pseudomonadati</taxon>
        <taxon>Verrucomicrobiota</taxon>
        <taxon>Opitutia</taxon>
        <taxon>Opitutales</taxon>
        <taxon>Intestinicryptomonaceae</taxon>
        <taxon>Intestinicryptomonas</taxon>
    </lineage>
</organism>
<evidence type="ECO:0000313" key="2">
    <source>
        <dbReference type="EMBL" id="MDX8415761.1"/>
    </source>
</evidence>
<dbReference type="RefSeq" id="WP_370397209.1">
    <property type="nucleotide sequence ID" value="NZ_JALBUT010000006.1"/>
</dbReference>
<dbReference type="Proteomes" id="UP001275932">
    <property type="component" value="Unassembled WGS sequence"/>
</dbReference>
<accession>A0ABU4WGT1</accession>
<sequence>MKTKYITPLFLLTSIFAFAAEISAAECEKPAEPVSVLLSEDFMSSVKDKLSVGVGIAYESEYVFRGAKCSGASIVPTVDLGYELGGGLGLSAGFFNNTELKNDNFIENDISAGITYSVMSFSFDLGYCAYLYPHSEDTHEFSFGVSYDTSELLGDFAITPFITYYYDVVLYVNTLEAGLSYSAPVTKWIIGSEWGSVDLAATYGHVFSHNAKDYDYVMFSADFSVALTDIASISAGVRYSNKSAGGDRSEDNCWFGTGLSLSF</sequence>
<keyword evidence="3" id="KW-1185">Reference proteome</keyword>
<evidence type="ECO:0000313" key="3">
    <source>
        <dbReference type="Proteomes" id="UP001275932"/>
    </source>
</evidence>
<keyword evidence="1" id="KW-0732">Signal</keyword>
<comment type="caution">
    <text evidence="2">The sequence shown here is derived from an EMBL/GenBank/DDBJ whole genome shotgun (WGS) entry which is preliminary data.</text>
</comment>
<dbReference type="InterPro" id="IPR010239">
    <property type="entry name" value="CHP02001"/>
</dbReference>
<feature type="signal peptide" evidence="1">
    <location>
        <begin position="1"/>
        <end position="19"/>
    </location>
</feature>
<protein>
    <submittedName>
        <fullName evidence="2">Uncharacterized protein</fullName>
    </submittedName>
</protein>
<dbReference type="EMBL" id="JALBUT010000006">
    <property type="protein sequence ID" value="MDX8415761.1"/>
    <property type="molecule type" value="Genomic_DNA"/>
</dbReference>
<name>A0ABU4WGT1_9BACT</name>
<feature type="chain" id="PRO_5045372229" evidence="1">
    <location>
        <begin position="20"/>
        <end position="263"/>
    </location>
</feature>
<proteinExistence type="predicted"/>
<reference evidence="2 3" key="1">
    <citation type="submission" date="2022-03" db="EMBL/GenBank/DDBJ databases">
        <title>Novel taxa within the pig intestine.</title>
        <authorList>
            <person name="Wylensek D."/>
            <person name="Bishof K."/>
            <person name="Afrizal A."/>
            <person name="Clavel T."/>
        </authorList>
    </citation>
    <scope>NUCLEOTIDE SEQUENCE [LARGE SCALE GENOMIC DNA]</scope>
    <source>
        <strain evidence="2 3">CLA-KB-P66</strain>
    </source>
</reference>
<gene>
    <name evidence="2" type="ORF">MOX91_06175</name>
</gene>